<organism evidence="1">
    <name type="scientific">uncultured SAR11 cluster alpha proteobacterium H17925_48B19</name>
    <dbReference type="NCBI Taxonomy" id="715039"/>
    <lineage>
        <taxon>Bacteria</taxon>
        <taxon>Pseudomonadati</taxon>
        <taxon>Pseudomonadota</taxon>
        <taxon>Alphaproteobacteria</taxon>
        <taxon>Candidatus Pelagibacterales</taxon>
        <taxon>environmental samples</taxon>
    </lineage>
</organism>
<accession>E7CA65</accession>
<proteinExistence type="predicted"/>
<sequence length="164" mass="18573">MSWTDEKVNKLKNLWGKGQTASQIAEILGGVSRNAVIGKAHRLNLSAKIKTRSTVSQNIVGTSKSNNSLTKGSRKQRFRSLLLDKNFEPAKNLQLEDLNEQTCKYMEGHPDEKDSSFCGRKTVEKFSYCPLHLMIVFQPKGKKEDIIDQDDEMPKFIEKKVKSA</sequence>
<reference evidence="1" key="1">
    <citation type="submission" date="2010-01" db="EMBL/GenBank/DDBJ databases">
        <title>Genome fragments of uncultured bacteria from the North Pacific Subtropical Gyre.</title>
        <authorList>
            <person name="Pham V.D."/>
            <person name="DeLong E.F."/>
        </authorList>
    </citation>
    <scope>NUCLEOTIDE SEQUENCE</scope>
</reference>
<dbReference type="AlphaFoldDB" id="E7CA65"/>
<dbReference type="Pfam" id="PF07750">
    <property type="entry name" value="GcrA"/>
    <property type="match status" value="1"/>
</dbReference>
<protein>
    <recommendedName>
        <fullName evidence="2">GcrA cell cycle regulator</fullName>
    </recommendedName>
</protein>
<evidence type="ECO:0000313" key="1">
    <source>
        <dbReference type="EMBL" id="ADH43049.1"/>
    </source>
</evidence>
<evidence type="ECO:0008006" key="2">
    <source>
        <dbReference type="Google" id="ProtNLM"/>
    </source>
</evidence>
<dbReference type="InterPro" id="IPR011681">
    <property type="entry name" value="GcrA"/>
</dbReference>
<dbReference type="EMBL" id="GU574705">
    <property type="protein sequence ID" value="ADH43049.1"/>
    <property type="molecule type" value="Genomic_DNA"/>
</dbReference>
<dbReference type="Gene3D" id="1.10.10.60">
    <property type="entry name" value="Homeodomain-like"/>
    <property type="match status" value="1"/>
</dbReference>
<name>E7CA65_9PROT</name>